<comment type="subcellular location">
    <subcellularLocation>
        <location evidence="1">Cell membrane</location>
        <topology evidence="1">Multi-pass membrane protein</topology>
    </subcellularLocation>
</comment>
<dbReference type="EMBL" id="JBHUDY010000001">
    <property type="protein sequence ID" value="MFD1610543.1"/>
    <property type="molecule type" value="Genomic_DNA"/>
</dbReference>
<comment type="caution">
    <text evidence="2">The sequence shown here is derived from an EMBL/GenBank/DDBJ whole genome shotgun (WGS) entry which is preliminary data.</text>
</comment>
<accession>A0ABW4HXZ4</accession>
<dbReference type="InterPro" id="IPR002994">
    <property type="entry name" value="Surf1/Shy1"/>
</dbReference>
<name>A0ABW4HXZ4_9SPHN</name>
<keyword evidence="1" id="KW-0472">Membrane</keyword>
<dbReference type="RefSeq" id="WP_380886303.1">
    <property type="nucleotide sequence ID" value="NZ_JBHUDY010000001.1"/>
</dbReference>
<evidence type="ECO:0000313" key="2">
    <source>
        <dbReference type="EMBL" id="MFD1610543.1"/>
    </source>
</evidence>
<dbReference type="Proteomes" id="UP001597115">
    <property type="component" value="Unassembled WGS sequence"/>
</dbReference>
<reference evidence="3" key="1">
    <citation type="journal article" date="2019" name="Int. J. Syst. Evol. Microbiol.">
        <title>The Global Catalogue of Microorganisms (GCM) 10K type strain sequencing project: providing services to taxonomists for standard genome sequencing and annotation.</title>
        <authorList>
            <consortium name="The Broad Institute Genomics Platform"/>
            <consortium name="The Broad Institute Genome Sequencing Center for Infectious Disease"/>
            <person name="Wu L."/>
            <person name="Ma J."/>
        </authorList>
    </citation>
    <scope>NUCLEOTIDE SEQUENCE [LARGE SCALE GENOMIC DNA]</scope>
    <source>
        <strain evidence="3">CGMCC 1.16275</strain>
    </source>
</reference>
<dbReference type="PROSITE" id="PS50895">
    <property type="entry name" value="SURF1"/>
    <property type="match status" value="1"/>
</dbReference>
<keyword evidence="1" id="KW-0812">Transmembrane</keyword>
<proteinExistence type="inferred from homology"/>
<sequence>MKRLPILPTVIVAAAVAAMIGLGIWQLQRLHWKVALLARYAAAQGQPPIAFPTTPDPRNPPLFRRASAMCEHVIGWRSQTGYNLKEEVGYAHIASCRSGAEGPGFQAVIGWSATPTHPAWAGGMVSGVIAPDRDHVVKLVAASAAPGLQPVKPPSLENVPNNHLAYAIQWFFFAATAAVIYLLALRRRSR</sequence>
<organism evidence="2 3">
    <name type="scientific">Sphingomonas tabacisoli</name>
    <dbReference type="NCBI Taxonomy" id="2249466"/>
    <lineage>
        <taxon>Bacteria</taxon>
        <taxon>Pseudomonadati</taxon>
        <taxon>Pseudomonadota</taxon>
        <taxon>Alphaproteobacteria</taxon>
        <taxon>Sphingomonadales</taxon>
        <taxon>Sphingomonadaceae</taxon>
        <taxon>Sphingomonas</taxon>
    </lineage>
</organism>
<dbReference type="CDD" id="cd06662">
    <property type="entry name" value="SURF1"/>
    <property type="match status" value="1"/>
</dbReference>
<comment type="similarity">
    <text evidence="1">Belongs to the SURF1 family.</text>
</comment>
<feature type="transmembrane region" description="Helical" evidence="1">
    <location>
        <begin position="7"/>
        <end position="27"/>
    </location>
</feature>
<keyword evidence="3" id="KW-1185">Reference proteome</keyword>
<dbReference type="Pfam" id="PF02104">
    <property type="entry name" value="SURF1"/>
    <property type="match status" value="1"/>
</dbReference>
<keyword evidence="1" id="KW-1133">Transmembrane helix</keyword>
<feature type="transmembrane region" description="Helical" evidence="1">
    <location>
        <begin position="164"/>
        <end position="184"/>
    </location>
</feature>
<evidence type="ECO:0000313" key="3">
    <source>
        <dbReference type="Proteomes" id="UP001597115"/>
    </source>
</evidence>
<keyword evidence="1" id="KW-1003">Cell membrane</keyword>
<protein>
    <recommendedName>
        <fullName evidence="1">SURF1-like protein</fullName>
    </recommendedName>
</protein>
<evidence type="ECO:0000256" key="1">
    <source>
        <dbReference type="RuleBase" id="RU363076"/>
    </source>
</evidence>
<gene>
    <name evidence="2" type="ORF">ACFSCW_01860</name>
</gene>